<keyword evidence="7" id="KW-1133">Transmembrane helix</keyword>
<dbReference type="InterPro" id="IPR010052">
    <property type="entry name" value="T2SS_protein-GspI"/>
</dbReference>
<dbReference type="PANTHER" id="PTHR38779:SF2">
    <property type="entry name" value="TYPE II SECRETION SYSTEM PROTEIN I-RELATED"/>
    <property type="match status" value="1"/>
</dbReference>
<dbReference type="SUPFAM" id="SSF54523">
    <property type="entry name" value="Pili subunits"/>
    <property type="match status" value="1"/>
</dbReference>
<comment type="subunit">
    <text evidence="9">Type II secretion is composed of four main components: the outer membrane complex, the inner membrane complex, the cytoplasmic secretion ATPase and the periplasm-spanning pseudopilus.</text>
</comment>
<accession>A0A841GGU9</accession>
<comment type="function">
    <text evidence="9">Component of the type II secretion system required for the energy-dependent secretion of extracellular factors such as proteases and toxins from the periplasm.</text>
</comment>
<comment type="similarity">
    <text evidence="2 9">Belongs to the GSP I family.</text>
</comment>
<dbReference type="Pfam" id="PF02501">
    <property type="entry name" value="T2SSI"/>
    <property type="match status" value="1"/>
</dbReference>
<keyword evidence="5 9" id="KW-0997">Cell inner membrane</keyword>
<organism evidence="11 12">
    <name type="scientific">Tolumonas osonensis</name>
    <dbReference type="NCBI Taxonomy" id="675874"/>
    <lineage>
        <taxon>Bacteria</taxon>
        <taxon>Pseudomonadati</taxon>
        <taxon>Pseudomonadota</taxon>
        <taxon>Gammaproteobacteria</taxon>
        <taxon>Aeromonadales</taxon>
        <taxon>Aeromonadaceae</taxon>
        <taxon>Tolumonas</taxon>
    </lineage>
</organism>
<proteinExistence type="inferred from homology"/>
<evidence type="ECO:0000259" key="10">
    <source>
        <dbReference type="Pfam" id="PF02501"/>
    </source>
</evidence>
<evidence type="ECO:0000313" key="12">
    <source>
        <dbReference type="Proteomes" id="UP000585721"/>
    </source>
</evidence>
<evidence type="ECO:0000313" key="11">
    <source>
        <dbReference type="EMBL" id="MBB6054575.1"/>
    </source>
</evidence>
<dbReference type="EMBL" id="JACHGR010000001">
    <property type="protein sequence ID" value="MBB6054575.1"/>
    <property type="molecule type" value="Genomic_DNA"/>
</dbReference>
<dbReference type="InterPro" id="IPR045584">
    <property type="entry name" value="Pilin-like"/>
</dbReference>
<dbReference type="Gene3D" id="3.30.1300.30">
    <property type="entry name" value="GSPII I/J protein-like"/>
    <property type="match status" value="1"/>
</dbReference>
<keyword evidence="3" id="KW-1003">Cell membrane</keyword>
<comment type="PTM">
    <text evidence="9">Cleaved by prepilin peptidase.</text>
</comment>
<dbReference type="PANTHER" id="PTHR38779">
    <property type="entry name" value="TYPE II SECRETION SYSTEM PROTEIN I-RELATED"/>
    <property type="match status" value="1"/>
</dbReference>
<evidence type="ECO:0000256" key="7">
    <source>
        <dbReference type="ARBA" id="ARBA00022989"/>
    </source>
</evidence>
<dbReference type="Proteomes" id="UP000585721">
    <property type="component" value="Unassembled WGS sequence"/>
</dbReference>
<evidence type="ECO:0000256" key="9">
    <source>
        <dbReference type="RuleBase" id="RU368030"/>
    </source>
</evidence>
<reference evidence="11 12" key="1">
    <citation type="submission" date="2020-08" db="EMBL/GenBank/DDBJ databases">
        <title>Genomic Encyclopedia of Type Strains, Phase IV (KMG-IV): sequencing the most valuable type-strain genomes for metagenomic binning, comparative biology and taxonomic classification.</title>
        <authorList>
            <person name="Goeker M."/>
        </authorList>
    </citation>
    <scope>NUCLEOTIDE SEQUENCE [LARGE SCALE GENOMIC DNA]</scope>
    <source>
        <strain evidence="11 12">DSM 22975</strain>
    </source>
</reference>
<evidence type="ECO:0000256" key="2">
    <source>
        <dbReference type="ARBA" id="ARBA00008358"/>
    </source>
</evidence>
<protein>
    <recommendedName>
        <fullName evidence="9">Type II secretion system protein I</fullName>
        <shortName evidence="9">T2SS minor pseudopilin I</shortName>
    </recommendedName>
</protein>
<gene>
    <name evidence="11" type="ORF">HNR75_000440</name>
</gene>
<comment type="subcellular location">
    <subcellularLocation>
        <location evidence="1 9">Cell inner membrane</location>
        <topology evidence="1 9">Single-pass membrane protein</topology>
    </subcellularLocation>
</comment>
<keyword evidence="8" id="KW-0472">Membrane</keyword>
<dbReference type="NCBIfam" id="TIGR02532">
    <property type="entry name" value="IV_pilin_GFxxxE"/>
    <property type="match status" value="1"/>
</dbReference>
<comment type="caution">
    <text evidence="11">The sequence shown here is derived from an EMBL/GenBank/DDBJ whole genome shotgun (WGS) entry which is preliminary data.</text>
</comment>
<dbReference type="GO" id="GO:0015627">
    <property type="term" value="C:type II protein secretion system complex"/>
    <property type="evidence" value="ECO:0007669"/>
    <property type="project" value="UniProtKB-UniRule"/>
</dbReference>
<evidence type="ECO:0000256" key="5">
    <source>
        <dbReference type="ARBA" id="ARBA00022519"/>
    </source>
</evidence>
<keyword evidence="6" id="KW-0812">Transmembrane</keyword>
<evidence type="ECO:0000256" key="6">
    <source>
        <dbReference type="ARBA" id="ARBA00022692"/>
    </source>
</evidence>
<dbReference type="NCBIfam" id="TIGR01707">
    <property type="entry name" value="gspI"/>
    <property type="match status" value="1"/>
</dbReference>
<keyword evidence="4 9" id="KW-0488">Methylation</keyword>
<dbReference type="GO" id="GO:0005886">
    <property type="term" value="C:plasma membrane"/>
    <property type="evidence" value="ECO:0007669"/>
    <property type="project" value="UniProtKB-SubCell"/>
</dbReference>
<dbReference type="GO" id="GO:0015628">
    <property type="term" value="P:protein secretion by the type II secretion system"/>
    <property type="evidence" value="ECO:0007669"/>
    <property type="project" value="UniProtKB-UniRule"/>
</dbReference>
<sequence>MTLLEVMVAMAIFAIAGLTLMKTVTEQVSALAVLEEKTFAGWVADNQLVTIRLTDKWPNLNWSEGTEEMAGHTYYWRWHGVETADPQFRAVDVEVRDEEKAEDPRATLRSYIAKN</sequence>
<keyword evidence="12" id="KW-1185">Reference proteome</keyword>
<dbReference type="InterPro" id="IPR003413">
    <property type="entry name" value="T2SS_GspI_C"/>
</dbReference>
<dbReference type="InterPro" id="IPR012902">
    <property type="entry name" value="N_methyl_site"/>
</dbReference>
<evidence type="ECO:0000256" key="8">
    <source>
        <dbReference type="ARBA" id="ARBA00023136"/>
    </source>
</evidence>
<evidence type="ECO:0000256" key="3">
    <source>
        <dbReference type="ARBA" id="ARBA00022475"/>
    </source>
</evidence>
<evidence type="ECO:0000256" key="1">
    <source>
        <dbReference type="ARBA" id="ARBA00004377"/>
    </source>
</evidence>
<evidence type="ECO:0000256" key="4">
    <source>
        <dbReference type="ARBA" id="ARBA00022481"/>
    </source>
</evidence>
<dbReference type="AlphaFoldDB" id="A0A841GGU9"/>
<name>A0A841GGU9_9GAMM</name>
<feature type="domain" description="Type II secretion system protein GspI C-terminal" evidence="10">
    <location>
        <begin position="34"/>
        <end position="112"/>
    </location>
</feature>